<sequence>MCIPSSASSIPSLGTWQNRCVLQCLLGKLILSTHFSSSSIEMNTTTGKSRPTKPVAWWEGGEILGGRDEVAGGTWLACTRGGKVAILTNVLELRTLPEAKSRGELPVRFLESKKSPKEFAEEVVKEAHLYNGFNLIMADLSSNTMVYISNMPKGEPIVIQDVPPGTHVLSNAKLDSPWPKAQRLVLRFGEMIDEYAASEIPVNKMVGKLMRDTVRADESKLPSICSPDWELSLSSIFVEADTPLGRYGTRSTAAFTVSVGGEVSFHEINLESGEWREQTIKYQIEKSNEMRDKIP</sequence>
<protein>
    <submittedName>
        <fullName evidence="1">Transport/golgi organization-like protein</fullName>
    </submittedName>
</protein>
<keyword evidence="2" id="KW-1185">Reference proteome</keyword>
<evidence type="ECO:0000313" key="2">
    <source>
        <dbReference type="Proteomes" id="UP000585474"/>
    </source>
</evidence>
<dbReference type="AlphaFoldDB" id="A0A7J0EJ42"/>
<proteinExistence type="predicted"/>
<name>A0A7J0EJ42_9ERIC</name>
<dbReference type="Proteomes" id="UP000585474">
    <property type="component" value="Unassembled WGS sequence"/>
</dbReference>
<dbReference type="InterPro" id="IPR008551">
    <property type="entry name" value="TANGO2"/>
</dbReference>
<comment type="caution">
    <text evidence="1">The sequence shown here is derived from an EMBL/GenBank/DDBJ whole genome shotgun (WGS) entry which is preliminary data.</text>
</comment>
<dbReference type="PANTHER" id="PTHR17985">
    <property type="entry name" value="SER/THR-RICH PROTEIN T10 IN DGCR REGION"/>
    <property type="match status" value="1"/>
</dbReference>
<organism evidence="1 2">
    <name type="scientific">Actinidia rufa</name>
    <dbReference type="NCBI Taxonomy" id="165716"/>
    <lineage>
        <taxon>Eukaryota</taxon>
        <taxon>Viridiplantae</taxon>
        <taxon>Streptophyta</taxon>
        <taxon>Embryophyta</taxon>
        <taxon>Tracheophyta</taxon>
        <taxon>Spermatophyta</taxon>
        <taxon>Magnoliopsida</taxon>
        <taxon>eudicotyledons</taxon>
        <taxon>Gunneridae</taxon>
        <taxon>Pentapetalae</taxon>
        <taxon>asterids</taxon>
        <taxon>Ericales</taxon>
        <taxon>Actinidiaceae</taxon>
        <taxon>Actinidia</taxon>
    </lineage>
</organism>
<reference evidence="1 2" key="1">
    <citation type="submission" date="2019-07" db="EMBL/GenBank/DDBJ databases">
        <title>De Novo Assembly of kiwifruit Actinidia rufa.</title>
        <authorList>
            <person name="Sugita-Konishi S."/>
            <person name="Sato K."/>
            <person name="Mori E."/>
            <person name="Abe Y."/>
            <person name="Kisaki G."/>
            <person name="Hamano K."/>
            <person name="Suezawa K."/>
            <person name="Otani M."/>
            <person name="Fukuda T."/>
            <person name="Manabe T."/>
            <person name="Gomi K."/>
            <person name="Tabuchi M."/>
            <person name="Akimitsu K."/>
            <person name="Kataoka I."/>
        </authorList>
    </citation>
    <scope>NUCLEOTIDE SEQUENCE [LARGE SCALE GENOMIC DNA]</scope>
    <source>
        <strain evidence="2">cv. Fuchu</strain>
    </source>
</reference>
<dbReference type="OrthoDB" id="191601at2759"/>
<dbReference type="EMBL" id="BJWL01000004">
    <property type="protein sequence ID" value="GFY86302.1"/>
    <property type="molecule type" value="Genomic_DNA"/>
</dbReference>
<gene>
    <name evidence="1" type="ORF">Acr_04g0010400</name>
</gene>
<dbReference type="PANTHER" id="PTHR17985:SF8">
    <property type="entry name" value="TRANSPORT AND GOLGI ORGANIZATION PROTEIN 2 HOMOLOG"/>
    <property type="match status" value="1"/>
</dbReference>
<dbReference type="Pfam" id="PF05742">
    <property type="entry name" value="TANGO2"/>
    <property type="match status" value="1"/>
</dbReference>
<accession>A0A7J0EJ42</accession>
<evidence type="ECO:0000313" key="1">
    <source>
        <dbReference type="EMBL" id="GFY86302.1"/>
    </source>
</evidence>